<dbReference type="InterPro" id="IPR001647">
    <property type="entry name" value="HTH_TetR"/>
</dbReference>
<name>A0ABN2R5J7_9MICO</name>
<feature type="domain" description="HTH tetR-type" evidence="6">
    <location>
        <begin position="17"/>
        <end position="77"/>
    </location>
</feature>
<dbReference type="RefSeq" id="WP_344095687.1">
    <property type="nucleotide sequence ID" value="NZ_BAAAOG010000006.1"/>
</dbReference>
<dbReference type="SUPFAM" id="SSF48498">
    <property type="entry name" value="Tetracyclin repressor-like, C-terminal domain"/>
    <property type="match status" value="1"/>
</dbReference>
<dbReference type="SUPFAM" id="SSF46689">
    <property type="entry name" value="Homeodomain-like"/>
    <property type="match status" value="1"/>
</dbReference>
<evidence type="ECO:0000256" key="1">
    <source>
        <dbReference type="ARBA" id="ARBA00022491"/>
    </source>
</evidence>
<evidence type="ECO:0000256" key="3">
    <source>
        <dbReference type="ARBA" id="ARBA00023125"/>
    </source>
</evidence>
<dbReference type="InterPro" id="IPR036271">
    <property type="entry name" value="Tet_transcr_reg_TetR-rel_C_sf"/>
</dbReference>
<sequence length="198" mass="22163">MSTSTVPQPRRQYAKTAQRRADIIEAATTVFSSRGYHGGSLRDIARELDLSLTSLVHHFPTKSELLVAVLEHADSQATWFPEYAEDHGLQAATLKLWGQNYDHPELLRLLAIVAAEASAPEHPAHTWFVHRYQRTVEGFAEAIRNDQSRGRISSSTDPTSAARLVAATWDGLQLQWLLDPSRDLTSDFRNHLSQLLAP</sequence>
<keyword evidence="4" id="KW-0804">Transcription</keyword>
<dbReference type="Pfam" id="PF13977">
    <property type="entry name" value="TetR_C_6"/>
    <property type="match status" value="1"/>
</dbReference>
<evidence type="ECO:0000256" key="2">
    <source>
        <dbReference type="ARBA" id="ARBA00023015"/>
    </source>
</evidence>
<protein>
    <submittedName>
        <fullName evidence="7">TetR/AcrR family transcriptional regulator</fullName>
    </submittedName>
</protein>
<comment type="caution">
    <text evidence="7">The sequence shown here is derived from an EMBL/GenBank/DDBJ whole genome shotgun (WGS) entry which is preliminary data.</text>
</comment>
<evidence type="ECO:0000313" key="7">
    <source>
        <dbReference type="EMBL" id="GAA1963724.1"/>
    </source>
</evidence>
<dbReference type="InterPro" id="IPR039538">
    <property type="entry name" value="BetI_C"/>
</dbReference>
<evidence type="ECO:0000259" key="6">
    <source>
        <dbReference type="PROSITE" id="PS50977"/>
    </source>
</evidence>
<dbReference type="PANTHER" id="PTHR47506">
    <property type="entry name" value="TRANSCRIPTIONAL REGULATORY PROTEIN"/>
    <property type="match status" value="1"/>
</dbReference>
<evidence type="ECO:0000256" key="4">
    <source>
        <dbReference type="ARBA" id="ARBA00023163"/>
    </source>
</evidence>
<gene>
    <name evidence="7" type="ORF">GCM10009776_28040</name>
</gene>
<dbReference type="Proteomes" id="UP001499933">
    <property type="component" value="Unassembled WGS sequence"/>
</dbReference>
<keyword evidence="1" id="KW-0678">Repressor</keyword>
<feature type="DNA-binding region" description="H-T-H motif" evidence="5">
    <location>
        <begin position="40"/>
        <end position="59"/>
    </location>
</feature>
<evidence type="ECO:0000313" key="8">
    <source>
        <dbReference type="Proteomes" id="UP001499933"/>
    </source>
</evidence>
<proteinExistence type="predicted"/>
<keyword evidence="8" id="KW-1185">Reference proteome</keyword>
<dbReference type="EMBL" id="BAAAOG010000006">
    <property type="protein sequence ID" value="GAA1963724.1"/>
    <property type="molecule type" value="Genomic_DNA"/>
</dbReference>
<dbReference type="InterPro" id="IPR009057">
    <property type="entry name" value="Homeodomain-like_sf"/>
</dbReference>
<accession>A0ABN2R5J7</accession>
<dbReference type="PROSITE" id="PS50977">
    <property type="entry name" value="HTH_TETR_2"/>
    <property type="match status" value="1"/>
</dbReference>
<keyword evidence="2" id="KW-0805">Transcription regulation</keyword>
<dbReference type="PRINTS" id="PR00455">
    <property type="entry name" value="HTHTETR"/>
</dbReference>
<evidence type="ECO:0000256" key="5">
    <source>
        <dbReference type="PROSITE-ProRule" id="PRU00335"/>
    </source>
</evidence>
<dbReference type="Gene3D" id="1.10.357.10">
    <property type="entry name" value="Tetracycline Repressor, domain 2"/>
    <property type="match status" value="1"/>
</dbReference>
<dbReference type="PANTHER" id="PTHR47506:SF6">
    <property type="entry name" value="HTH-TYPE TRANSCRIPTIONAL REPRESSOR NEMR"/>
    <property type="match status" value="1"/>
</dbReference>
<reference evidence="7 8" key="1">
    <citation type="journal article" date="2019" name="Int. J. Syst. Evol. Microbiol.">
        <title>The Global Catalogue of Microorganisms (GCM) 10K type strain sequencing project: providing services to taxonomists for standard genome sequencing and annotation.</title>
        <authorList>
            <consortium name="The Broad Institute Genomics Platform"/>
            <consortium name="The Broad Institute Genome Sequencing Center for Infectious Disease"/>
            <person name="Wu L."/>
            <person name="Ma J."/>
        </authorList>
    </citation>
    <scope>NUCLEOTIDE SEQUENCE [LARGE SCALE GENOMIC DNA]</scope>
    <source>
        <strain evidence="7 8">JCM 14901</strain>
    </source>
</reference>
<organism evidence="7 8">
    <name type="scientific">Microbacterium deminutum</name>
    <dbReference type="NCBI Taxonomy" id="344164"/>
    <lineage>
        <taxon>Bacteria</taxon>
        <taxon>Bacillati</taxon>
        <taxon>Actinomycetota</taxon>
        <taxon>Actinomycetes</taxon>
        <taxon>Micrococcales</taxon>
        <taxon>Microbacteriaceae</taxon>
        <taxon>Microbacterium</taxon>
    </lineage>
</organism>
<dbReference type="Pfam" id="PF00440">
    <property type="entry name" value="TetR_N"/>
    <property type="match status" value="1"/>
</dbReference>
<keyword evidence="3 5" id="KW-0238">DNA-binding</keyword>